<protein>
    <submittedName>
        <fullName evidence="3">Melibiose:sodium symporter</fullName>
    </submittedName>
</protein>
<dbReference type="Proteomes" id="UP000401081">
    <property type="component" value="Unassembled WGS sequence"/>
</dbReference>
<evidence type="ECO:0000256" key="1">
    <source>
        <dbReference type="SAM" id="MobiDB-lite"/>
    </source>
</evidence>
<sequence length="122" mass="13629">MWTKILTCSRREGIFAGFMSLLRKASQALSIFLVGVALQMSGFVTGHTSQPESAINMILAIMIILPVALTLWGIWSAFQFKVNSRTHAVLNEEVARPEAGREQSHRHGANQRDHRKSDRLAL</sequence>
<keyword evidence="4" id="KW-1185">Reference proteome</keyword>
<keyword evidence="2" id="KW-1133">Transmembrane helix</keyword>
<name>A0A485BTW7_KLUCR</name>
<feature type="transmembrane region" description="Helical" evidence="2">
    <location>
        <begin position="54"/>
        <end position="75"/>
    </location>
</feature>
<dbReference type="EMBL" id="CAADJD010000023">
    <property type="protein sequence ID" value="VFS77355.1"/>
    <property type="molecule type" value="Genomic_DNA"/>
</dbReference>
<reference evidence="3 4" key="1">
    <citation type="submission" date="2019-03" db="EMBL/GenBank/DDBJ databases">
        <authorList>
            <consortium name="Pathogen Informatics"/>
        </authorList>
    </citation>
    <scope>NUCLEOTIDE SEQUENCE [LARGE SCALE GENOMIC DNA]</scope>
    <source>
        <strain evidence="3 4">NCTC12993</strain>
    </source>
</reference>
<keyword evidence="2" id="KW-0812">Transmembrane</keyword>
<dbReference type="AlphaFoldDB" id="A0A485BTW7"/>
<evidence type="ECO:0000256" key="2">
    <source>
        <dbReference type="SAM" id="Phobius"/>
    </source>
</evidence>
<evidence type="ECO:0000313" key="3">
    <source>
        <dbReference type="EMBL" id="VFS77355.1"/>
    </source>
</evidence>
<keyword evidence="2" id="KW-0472">Membrane</keyword>
<dbReference type="Pfam" id="PF13347">
    <property type="entry name" value="MFS_2"/>
    <property type="match status" value="1"/>
</dbReference>
<organism evidence="3 4">
    <name type="scientific">Kluyvera cryocrescens</name>
    <name type="common">Kluyvera citrophila</name>
    <dbReference type="NCBI Taxonomy" id="580"/>
    <lineage>
        <taxon>Bacteria</taxon>
        <taxon>Pseudomonadati</taxon>
        <taxon>Pseudomonadota</taxon>
        <taxon>Gammaproteobacteria</taxon>
        <taxon>Enterobacterales</taxon>
        <taxon>Enterobacteriaceae</taxon>
        <taxon>Kluyvera</taxon>
    </lineage>
</organism>
<evidence type="ECO:0000313" key="4">
    <source>
        <dbReference type="Proteomes" id="UP000401081"/>
    </source>
</evidence>
<accession>A0A485BTW7</accession>
<feature type="transmembrane region" description="Helical" evidence="2">
    <location>
        <begin position="28"/>
        <end position="48"/>
    </location>
</feature>
<gene>
    <name evidence="3" type="ORF">NCTC12993_05572</name>
</gene>
<feature type="region of interest" description="Disordered" evidence="1">
    <location>
        <begin position="94"/>
        <end position="122"/>
    </location>
</feature>
<proteinExistence type="predicted"/>